<feature type="transmembrane region" description="Helical" evidence="2">
    <location>
        <begin position="60"/>
        <end position="80"/>
    </location>
</feature>
<keyword evidence="2" id="KW-0812">Transmembrane</keyword>
<dbReference type="AlphaFoldDB" id="A0A4S3IZ50"/>
<feature type="region of interest" description="Disordered" evidence="1">
    <location>
        <begin position="152"/>
        <end position="173"/>
    </location>
</feature>
<feature type="compositionally biased region" description="Low complexity" evidence="1">
    <location>
        <begin position="157"/>
        <end position="173"/>
    </location>
</feature>
<comment type="caution">
    <text evidence="3">The sequence shown here is derived from an EMBL/GenBank/DDBJ whole genome shotgun (WGS) entry which is preliminary data.</text>
</comment>
<dbReference type="VEuPathDB" id="FungiDB:EYZ11_012967"/>
<reference evidence="3 4" key="1">
    <citation type="submission" date="2019-03" db="EMBL/GenBank/DDBJ databases">
        <title>The genome sequence of a newly discovered highly antifungal drug resistant Aspergillus species, Aspergillus tanneri NIH 1004.</title>
        <authorList>
            <person name="Mounaud S."/>
            <person name="Singh I."/>
            <person name="Joardar V."/>
            <person name="Pakala S."/>
            <person name="Pakala S."/>
            <person name="Venepally P."/>
            <person name="Hoover J."/>
            <person name="Nierman W."/>
            <person name="Chung J."/>
            <person name="Losada L."/>
        </authorList>
    </citation>
    <scope>NUCLEOTIDE SEQUENCE [LARGE SCALE GENOMIC DNA]</scope>
    <source>
        <strain evidence="3 4">NIH1004</strain>
    </source>
</reference>
<evidence type="ECO:0000256" key="2">
    <source>
        <dbReference type="SAM" id="Phobius"/>
    </source>
</evidence>
<evidence type="ECO:0000256" key="1">
    <source>
        <dbReference type="SAM" id="MobiDB-lite"/>
    </source>
</evidence>
<dbReference type="Proteomes" id="UP000308092">
    <property type="component" value="Unassembled WGS sequence"/>
</dbReference>
<dbReference type="EMBL" id="SOSA01001126">
    <property type="protein sequence ID" value="THC87585.1"/>
    <property type="molecule type" value="Genomic_DNA"/>
</dbReference>
<keyword evidence="4" id="KW-1185">Reference proteome</keyword>
<organism evidence="3 4">
    <name type="scientific">Aspergillus tanneri</name>
    <dbReference type="NCBI Taxonomy" id="1220188"/>
    <lineage>
        <taxon>Eukaryota</taxon>
        <taxon>Fungi</taxon>
        <taxon>Dikarya</taxon>
        <taxon>Ascomycota</taxon>
        <taxon>Pezizomycotina</taxon>
        <taxon>Eurotiomycetes</taxon>
        <taxon>Eurotiomycetidae</taxon>
        <taxon>Eurotiales</taxon>
        <taxon>Aspergillaceae</taxon>
        <taxon>Aspergillus</taxon>
        <taxon>Aspergillus subgen. Circumdati</taxon>
    </lineage>
</organism>
<dbReference type="STRING" id="1220188.A0A4S3IZ50"/>
<name>A0A4S3IZ50_9EURO</name>
<protein>
    <submittedName>
        <fullName evidence="3">Uncharacterized protein</fullName>
    </submittedName>
</protein>
<evidence type="ECO:0000313" key="4">
    <source>
        <dbReference type="Proteomes" id="UP000308092"/>
    </source>
</evidence>
<keyword evidence="2" id="KW-0472">Membrane</keyword>
<proteinExistence type="predicted"/>
<gene>
    <name evidence="3" type="ORF">EYZ11_012967</name>
</gene>
<keyword evidence="2" id="KW-1133">Transmembrane helix</keyword>
<evidence type="ECO:0000313" key="3">
    <source>
        <dbReference type="EMBL" id="THC87585.1"/>
    </source>
</evidence>
<sequence>MGASCKSSDLSTGQFQDEYDTEKWNDYKVPDLVSARIGGTLLPAPSPPCRQEVHTWRPGAIISVVLGLLLVGSAVALWCFRRRRHARRGSQMTSEGKKSHIMRWMYADKPGIEDGPKLTGTTASSVVTATSPRTIEADSNLIYEMHDHSTAPPVELSTPFNNPSPSPTASDASSYGFVSPLLTTSAREFDSAPNRLAHH</sequence>
<accession>A0A4S3IZ50</accession>